<dbReference type="GO" id="GO:0005783">
    <property type="term" value="C:endoplasmic reticulum"/>
    <property type="evidence" value="ECO:0007669"/>
    <property type="project" value="TreeGrafter"/>
</dbReference>
<dbReference type="SUPFAM" id="SSF48371">
    <property type="entry name" value="ARM repeat"/>
    <property type="match status" value="1"/>
</dbReference>
<accession>C9ZMY3</accession>
<proteinExistence type="predicted"/>
<dbReference type="GO" id="GO:0000774">
    <property type="term" value="F:adenyl-nucleotide exchange factor activity"/>
    <property type="evidence" value="ECO:0007669"/>
    <property type="project" value="TreeGrafter"/>
</dbReference>
<dbReference type="AlphaFoldDB" id="C9ZMY3"/>
<dbReference type="PANTHER" id="PTHR19316:SF18">
    <property type="entry name" value="HSP70-BINDING PROTEIN 1"/>
    <property type="match status" value="1"/>
</dbReference>
<dbReference type="InterPro" id="IPR016024">
    <property type="entry name" value="ARM-type_fold"/>
</dbReference>
<dbReference type="VEuPathDB" id="TriTrypDB:Tbg972.4.3380"/>
<dbReference type="OrthoDB" id="10250458at2759"/>
<dbReference type="InterPro" id="IPR011989">
    <property type="entry name" value="ARM-like"/>
</dbReference>
<dbReference type="PANTHER" id="PTHR19316">
    <property type="entry name" value="PROTEIN FOLDING REGULATOR"/>
    <property type="match status" value="1"/>
</dbReference>
<reference evidence="2" key="1">
    <citation type="journal article" date="2010" name="PLoS Negl. Trop. Dis.">
        <title>The genome sequence of Trypanosoma brucei gambiense, causative agent of chronic human african trypanosomiasis.</title>
        <authorList>
            <person name="Jackson A.P."/>
            <person name="Sanders M."/>
            <person name="Berry A."/>
            <person name="McQuillan J."/>
            <person name="Aslett M.A."/>
            <person name="Quail M.A."/>
            <person name="Chukualim B."/>
            <person name="Capewell P."/>
            <person name="MacLeod A."/>
            <person name="Melville S.E."/>
            <person name="Gibson W."/>
            <person name="Barry J.D."/>
            <person name="Berriman M."/>
            <person name="Hertz-Fowler C."/>
        </authorList>
    </citation>
    <scope>NUCLEOTIDE SEQUENCE [LARGE SCALE GENOMIC DNA]</scope>
    <source>
        <strain evidence="2">MHOM/CI/86/DAL972</strain>
    </source>
</reference>
<protein>
    <recommendedName>
        <fullName evidence="3">Nucleotide exchange factor Fes1 domain-containing protein</fullName>
    </recommendedName>
</protein>
<organism evidence="1 2">
    <name type="scientific">Trypanosoma brucei gambiense (strain MHOM/CI/86/DAL972)</name>
    <dbReference type="NCBI Taxonomy" id="679716"/>
    <lineage>
        <taxon>Eukaryota</taxon>
        <taxon>Discoba</taxon>
        <taxon>Euglenozoa</taxon>
        <taxon>Kinetoplastea</taxon>
        <taxon>Metakinetoplastina</taxon>
        <taxon>Trypanosomatida</taxon>
        <taxon>Trypanosomatidae</taxon>
        <taxon>Trypanosoma</taxon>
    </lineage>
</organism>
<dbReference type="EMBL" id="FN554967">
    <property type="protein sequence ID" value="CBH10637.1"/>
    <property type="molecule type" value="Genomic_DNA"/>
</dbReference>
<sequence length="305" mass="33747">MSSNTCINTALLDFCTRLDNGPKASSGESNLPKRSPEEMQWLREALASVEQPERKIRRILDAVAGEGLSEDVCLEHLEELSDMVEDTNWAVEFVLGGGHRIILDFMHKRKLAAGSAEIRQAAAMVVAHAAQLNERAQKCFEEIQWQSVLVPMLMKEEDPAVIAALLHACSCLCRDYAPNAQLFARADGVDIIKGFLDVDSIGSRSNDKIVKRVLFFLSYLAEVVTVDVPDLTRRIAAVIDSDDDEVQVVVARALLSLAAKNLSAVRAVLQEEKPGCLSQWQSQLLEDDDCRRQLMRVLSGDELKG</sequence>
<dbReference type="Gene3D" id="1.25.10.10">
    <property type="entry name" value="Leucine-rich Repeat Variant"/>
    <property type="match status" value="1"/>
</dbReference>
<evidence type="ECO:0000313" key="1">
    <source>
        <dbReference type="EMBL" id="CBH10637.1"/>
    </source>
</evidence>
<gene>
    <name evidence="1" type="ORF">TbgDal_IV3380</name>
</gene>
<dbReference type="GeneID" id="23859769"/>
<evidence type="ECO:0008006" key="3">
    <source>
        <dbReference type="Google" id="ProtNLM"/>
    </source>
</evidence>
<dbReference type="KEGG" id="tbg:TbgDal_IV3380"/>
<dbReference type="RefSeq" id="XP_011772925.1">
    <property type="nucleotide sequence ID" value="XM_011774623.1"/>
</dbReference>
<name>C9ZMY3_TRYB9</name>
<dbReference type="Proteomes" id="UP000002316">
    <property type="component" value="Chromosome 4"/>
</dbReference>
<dbReference type="InterPro" id="IPR050693">
    <property type="entry name" value="Hsp70_NEF-Inhibitors"/>
</dbReference>
<evidence type="ECO:0000313" key="2">
    <source>
        <dbReference type="Proteomes" id="UP000002316"/>
    </source>
</evidence>